<dbReference type="RefSeq" id="WP_045749705.1">
    <property type="nucleotide sequence ID" value="NZ_FUZK01000001.1"/>
</dbReference>
<dbReference type="UniPathway" id="UPA00544"/>
<dbReference type="EMBL" id="LK028559">
    <property type="protein sequence ID" value="CDR31271.1"/>
    <property type="molecule type" value="Genomic_DNA"/>
</dbReference>
<dbReference type="GO" id="GO:0006040">
    <property type="term" value="P:amino sugar metabolic process"/>
    <property type="evidence" value="ECO:0007669"/>
    <property type="project" value="InterPro"/>
</dbReference>
<dbReference type="OrthoDB" id="9763949at2"/>
<dbReference type="PANTHER" id="PTHR30605">
    <property type="entry name" value="ANHYDRO-N-ACETYLMURAMIC ACID KINASE"/>
    <property type="match status" value="1"/>
</dbReference>
<dbReference type="GO" id="GO:0016773">
    <property type="term" value="F:phosphotransferase activity, alcohol group as acceptor"/>
    <property type="evidence" value="ECO:0007669"/>
    <property type="project" value="UniProtKB-UniRule"/>
</dbReference>
<dbReference type="HOGENOM" id="CLU_038782_1_0_14"/>
<protein>
    <recommendedName>
        <fullName evidence="1">Anhydro-N-acetylmuramic acid kinase</fullName>
        <ecNumber evidence="1">2.7.1.170</ecNumber>
    </recommendedName>
    <alternativeName>
        <fullName evidence="1">AnhMurNAc kinase</fullName>
    </alternativeName>
</protein>
<dbReference type="InParanoid" id="A0A061AI60"/>
<dbReference type="STRING" id="35623.Aocu_11980"/>
<dbReference type="InterPro" id="IPR043129">
    <property type="entry name" value="ATPase_NBD"/>
</dbReference>
<dbReference type="HAMAP" id="MF_01270">
    <property type="entry name" value="AnhMurNAc_kinase"/>
    <property type="match status" value="1"/>
</dbReference>
<keyword evidence="3" id="KW-1185">Reference proteome</keyword>
<dbReference type="CDD" id="cd24050">
    <property type="entry name" value="ASKHA_NBD_ANMK"/>
    <property type="match status" value="1"/>
</dbReference>
<keyword evidence="1" id="KW-0067">ATP-binding</keyword>
<organism evidence="2 3">
    <name type="scientific">Acholeplasma oculi</name>
    <dbReference type="NCBI Taxonomy" id="35623"/>
    <lineage>
        <taxon>Bacteria</taxon>
        <taxon>Bacillati</taxon>
        <taxon>Mycoplasmatota</taxon>
        <taxon>Mollicutes</taxon>
        <taxon>Acholeplasmatales</taxon>
        <taxon>Acholeplasmataceae</taxon>
        <taxon>Acholeplasma</taxon>
    </lineage>
</organism>
<comment type="similarity">
    <text evidence="1">Belongs to the anhydro-N-acetylmuramic acid kinase family.</text>
</comment>
<dbReference type="Pfam" id="PF03702">
    <property type="entry name" value="AnmK"/>
    <property type="match status" value="1"/>
</dbReference>
<comment type="pathway">
    <text evidence="1">Cell wall biogenesis; peptidoglycan recycling.</text>
</comment>
<keyword evidence="1 2" id="KW-0418">Kinase</keyword>
<comment type="pathway">
    <text evidence="1">Amino-sugar metabolism; 1,6-anhydro-N-acetylmuramate degradation.</text>
</comment>
<name>A0A061AI60_9MOLU</name>
<dbReference type="InterPro" id="IPR005338">
    <property type="entry name" value="Anhydro_N_Ac-Mur_kinase"/>
</dbReference>
<keyword evidence="1" id="KW-0808">Transferase</keyword>
<comment type="catalytic activity">
    <reaction evidence="1">
        <text>1,6-anhydro-N-acetyl-beta-muramate + ATP + H2O = N-acetyl-D-muramate 6-phosphate + ADP + H(+)</text>
        <dbReference type="Rhea" id="RHEA:24952"/>
        <dbReference type="ChEBI" id="CHEBI:15377"/>
        <dbReference type="ChEBI" id="CHEBI:15378"/>
        <dbReference type="ChEBI" id="CHEBI:30616"/>
        <dbReference type="ChEBI" id="CHEBI:58690"/>
        <dbReference type="ChEBI" id="CHEBI:58722"/>
        <dbReference type="ChEBI" id="CHEBI:456216"/>
        <dbReference type="EC" id="2.7.1.170"/>
    </reaction>
</comment>
<dbReference type="NCBIfam" id="NF007148">
    <property type="entry name" value="PRK09585.3-2"/>
    <property type="match status" value="1"/>
</dbReference>
<dbReference type="SUPFAM" id="SSF53067">
    <property type="entry name" value="Actin-like ATPase domain"/>
    <property type="match status" value="1"/>
</dbReference>
<dbReference type="KEGG" id="aoc:Aocu_11980"/>
<proteinExistence type="inferred from homology"/>
<dbReference type="PATRIC" id="fig|35623.3.peg.1198"/>
<dbReference type="Gene3D" id="3.30.420.40">
    <property type="match status" value="2"/>
</dbReference>
<sequence length="382" mass="41705">MNTSKLACGIMSGTSLDGIDVAIASISGSGLETKIEFISGKTYPYPRAIYEKVKLAIEDKLSIRDLSSLNFELGKLYADVVKDLCSLNKIQTSSLSFIASHGQTIYHQAYGDESRAPSTLQIGHGSVISNLTQTTVVSDFRVADMIAGGQGAPLVPFVDYCLFSDPNKNRILQNIGGISNITFLSKSLKKEDVLAFDTGPGNMMINRAMEICYQLPYDESGKIARTGKNIEALYNEVMQHPYFLLLPPKSTGRESFGVEYTDQLIRKYAFEKHEDIVHTFTRITADSITSSIKDFVLKKSSVDELIISGGGVHNKFLVELISKGLPGIKVLSTDDINFSSDFKEALAFIILGNQTLLGLTSNLKEATGAVKNVILGTVSYYT</sequence>
<feature type="binding site" evidence="1">
    <location>
        <begin position="13"/>
        <end position="20"/>
    </location>
    <ligand>
        <name>ATP</name>
        <dbReference type="ChEBI" id="CHEBI:30616"/>
    </ligand>
</feature>
<keyword evidence="1" id="KW-0547">Nucleotide-binding</keyword>
<dbReference type="NCBIfam" id="NF007142">
    <property type="entry name" value="PRK09585.2-1"/>
    <property type="match status" value="1"/>
</dbReference>
<evidence type="ECO:0000256" key="1">
    <source>
        <dbReference type="HAMAP-Rule" id="MF_01270"/>
    </source>
</evidence>
<dbReference type="GO" id="GO:0005524">
    <property type="term" value="F:ATP binding"/>
    <property type="evidence" value="ECO:0007669"/>
    <property type="project" value="UniProtKB-UniRule"/>
</dbReference>
<keyword evidence="1" id="KW-0119">Carbohydrate metabolism</keyword>
<dbReference type="GO" id="GO:0016301">
    <property type="term" value="F:kinase activity"/>
    <property type="evidence" value="ECO:0007669"/>
    <property type="project" value="UniProtKB-KW"/>
</dbReference>
<dbReference type="GO" id="GO:0009254">
    <property type="term" value="P:peptidoglycan turnover"/>
    <property type="evidence" value="ECO:0007669"/>
    <property type="project" value="UniProtKB-UniRule"/>
</dbReference>
<dbReference type="GO" id="GO:0097175">
    <property type="term" value="P:1,6-anhydro-N-acetyl-beta-muramic acid catabolic process"/>
    <property type="evidence" value="ECO:0007669"/>
    <property type="project" value="UniProtKB-UniRule"/>
</dbReference>
<dbReference type="EC" id="2.7.1.170" evidence="1"/>
<comment type="function">
    <text evidence="1">Catalyzes the specific phosphorylation of 1,6-anhydro-N-acetylmuramic acid (anhMurNAc) with the simultaneous cleavage of the 1,6-anhydro ring, generating MurNAc-6-P. Is required for the utilization of anhMurNAc either imported from the medium or derived from its own cell wall murein, and thus plays a role in cell wall recycling.</text>
</comment>
<dbReference type="UniPathway" id="UPA00343"/>
<dbReference type="Proteomes" id="UP000032434">
    <property type="component" value="Chromosome 1"/>
</dbReference>
<accession>A0A061AI60</accession>
<reference evidence="3" key="1">
    <citation type="submission" date="2014-05" db="EMBL/GenBank/DDBJ databases">
        <authorList>
            <person name="Kube M."/>
        </authorList>
    </citation>
    <scope>NUCLEOTIDE SEQUENCE [LARGE SCALE GENOMIC DNA]</scope>
</reference>
<gene>
    <name evidence="1 2" type="primary">anmK</name>
    <name evidence="2" type="ORF">Aocu_11980</name>
</gene>
<evidence type="ECO:0000313" key="3">
    <source>
        <dbReference type="Proteomes" id="UP000032434"/>
    </source>
</evidence>
<evidence type="ECO:0000313" key="2">
    <source>
        <dbReference type="EMBL" id="CDR31271.1"/>
    </source>
</evidence>
<dbReference type="PANTHER" id="PTHR30605:SF0">
    <property type="entry name" value="ANHYDRO-N-ACETYLMURAMIC ACID KINASE"/>
    <property type="match status" value="1"/>
</dbReference>
<dbReference type="AlphaFoldDB" id="A0A061AI60"/>